<sequence>MFFQNIVAFAFFWLMNPILCMSAPTNQAPTNLKWEGRLTEDGPNATFAGRSISEITSHIKRVAPWFVWPELLIHPQPRHAQPPVKKSQHRMLCDKVTSGYANYNDVLDQTAQLQAMSGFCRVSPTLKGQPLSCNRLTCANGSAVFLCNHSDNHDSISTCARVGQYAQQIIEWCYDGKDPNVKGQIYDGDYWSVMVHADNC</sequence>
<evidence type="ECO:0000313" key="1">
    <source>
        <dbReference type="EMBL" id="KAJ2987944.1"/>
    </source>
</evidence>
<evidence type="ECO:0000313" key="2">
    <source>
        <dbReference type="Proteomes" id="UP001143856"/>
    </source>
</evidence>
<proteinExistence type="predicted"/>
<protein>
    <submittedName>
        <fullName evidence="1">Uncharacterized protein</fullName>
    </submittedName>
</protein>
<organism evidence="1 2">
    <name type="scientific">Xylaria curta</name>
    <dbReference type="NCBI Taxonomy" id="42375"/>
    <lineage>
        <taxon>Eukaryota</taxon>
        <taxon>Fungi</taxon>
        <taxon>Dikarya</taxon>
        <taxon>Ascomycota</taxon>
        <taxon>Pezizomycotina</taxon>
        <taxon>Sordariomycetes</taxon>
        <taxon>Xylariomycetidae</taxon>
        <taxon>Xylariales</taxon>
        <taxon>Xylariaceae</taxon>
        <taxon>Xylaria</taxon>
    </lineage>
</organism>
<name>A0ACC1P9L5_9PEZI</name>
<dbReference type="Proteomes" id="UP001143856">
    <property type="component" value="Unassembled WGS sequence"/>
</dbReference>
<dbReference type="EMBL" id="JAPDGR010000719">
    <property type="protein sequence ID" value="KAJ2987944.1"/>
    <property type="molecule type" value="Genomic_DNA"/>
</dbReference>
<keyword evidence="2" id="KW-1185">Reference proteome</keyword>
<reference evidence="1" key="1">
    <citation type="submission" date="2022-10" db="EMBL/GenBank/DDBJ databases">
        <title>Genome Sequence of Xylaria curta.</title>
        <authorList>
            <person name="Buettner E."/>
        </authorList>
    </citation>
    <scope>NUCLEOTIDE SEQUENCE</scope>
    <source>
        <strain evidence="1">Babe10</strain>
    </source>
</reference>
<comment type="caution">
    <text evidence="1">The sequence shown here is derived from an EMBL/GenBank/DDBJ whole genome shotgun (WGS) entry which is preliminary data.</text>
</comment>
<gene>
    <name evidence="1" type="ORF">NUW58_g4232</name>
</gene>
<accession>A0ACC1P9L5</accession>